<reference evidence="1 2" key="1">
    <citation type="submission" date="2021-06" db="EMBL/GenBank/DDBJ databases">
        <authorList>
            <person name="Palmer J.M."/>
        </authorList>
    </citation>
    <scope>NUCLEOTIDE SEQUENCE [LARGE SCALE GENOMIC DNA]</scope>
    <source>
        <strain evidence="1 2">CL_MEX2019</strain>
        <tissue evidence="1">Muscle</tissue>
    </source>
</reference>
<proteinExistence type="predicted"/>
<protein>
    <submittedName>
        <fullName evidence="1">Uncharacterized protein</fullName>
    </submittedName>
</protein>
<evidence type="ECO:0000313" key="2">
    <source>
        <dbReference type="Proteomes" id="UP001352852"/>
    </source>
</evidence>
<comment type="caution">
    <text evidence="1">The sequence shown here is derived from an EMBL/GenBank/DDBJ whole genome shotgun (WGS) entry which is preliminary data.</text>
</comment>
<organism evidence="1 2">
    <name type="scientific">Characodon lateralis</name>
    <dbReference type="NCBI Taxonomy" id="208331"/>
    <lineage>
        <taxon>Eukaryota</taxon>
        <taxon>Metazoa</taxon>
        <taxon>Chordata</taxon>
        <taxon>Craniata</taxon>
        <taxon>Vertebrata</taxon>
        <taxon>Euteleostomi</taxon>
        <taxon>Actinopterygii</taxon>
        <taxon>Neopterygii</taxon>
        <taxon>Teleostei</taxon>
        <taxon>Neoteleostei</taxon>
        <taxon>Acanthomorphata</taxon>
        <taxon>Ovalentaria</taxon>
        <taxon>Atherinomorphae</taxon>
        <taxon>Cyprinodontiformes</taxon>
        <taxon>Goodeidae</taxon>
        <taxon>Characodon</taxon>
    </lineage>
</organism>
<dbReference type="Proteomes" id="UP001352852">
    <property type="component" value="Unassembled WGS sequence"/>
</dbReference>
<accession>A0ABU7EYK2</accession>
<gene>
    <name evidence="1" type="ORF">CHARACLAT_030422</name>
</gene>
<evidence type="ECO:0000313" key="1">
    <source>
        <dbReference type="EMBL" id="MED6292121.1"/>
    </source>
</evidence>
<dbReference type="EMBL" id="JAHUTJ010070148">
    <property type="protein sequence ID" value="MED6292121.1"/>
    <property type="molecule type" value="Genomic_DNA"/>
</dbReference>
<keyword evidence="2" id="KW-1185">Reference proteome</keyword>
<name>A0ABU7EYK2_9TELE</name>
<sequence>MYRSKSLAEPMGLKVLTQFWYSRARVLHVLDVSRIQQTSTEYLEHSQASAELGEMLRGFIFSNCWRSFGKQALRDGNWTGLNRIPDAIREYEKVSGAGLNIYQNRQTWR</sequence>